<keyword evidence="2" id="KW-1185">Reference proteome</keyword>
<protein>
    <submittedName>
        <fullName evidence="1">Uncharacterized protein</fullName>
    </submittedName>
</protein>
<dbReference type="EMBL" id="JBFOLJ010000002">
    <property type="protein sequence ID" value="KAL2554163.1"/>
    <property type="molecule type" value="Genomic_DNA"/>
</dbReference>
<dbReference type="Proteomes" id="UP001604277">
    <property type="component" value="Unassembled WGS sequence"/>
</dbReference>
<name>A0ABD1WZS3_9LAMI</name>
<evidence type="ECO:0000313" key="2">
    <source>
        <dbReference type="Proteomes" id="UP001604277"/>
    </source>
</evidence>
<sequence length="100" mass="11694">MKNGGTENEIVTSIHAFGMSGIGNVLFTKDWQQRQRQQLDRDLTIVELWNFVDTKSRIIHMHRMKQSTTQVRTAYTGSIFMRLLNSYLAHLTVHKQFIID</sequence>
<comment type="caution">
    <text evidence="1">The sequence shown here is derived from an EMBL/GenBank/DDBJ whole genome shotgun (WGS) entry which is preliminary data.</text>
</comment>
<gene>
    <name evidence="1" type="ORF">Fot_07782</name>
</gene>
<dbReference type="AlphaFoldDB" id="A0ABD1WZS3"/>
<evidence type="ECO:0000313" key="1">
    <source>
        <dbReference type="EMBL" id="KAL2554163.1"/>
    </source>
</evidence>
<accession>A0ABD1WZS3</accession>
<reference evidence="2" key="1">
    <citation type="submission" date="2024-07" db="EMBL/GenBank/DDBJ databases">
        <title>Two chromosome-level genome assemblies of Korean endemic species Abeliophyllum distichum and Forsythia ovata (Oleaceae).</title>
        <authorList>
            <person name="Jang H."/>
        </authorList>
    </citation>
    <scope>NUCLEOTIDE SEQUENCE [LARGE SCALE GENOMIC DNA]</scope>
</reference>
<organism evidence="1 2">
    <name type="scientific">Forsythia ovata</name>
    <dbReference type="NCBI Taxonomy" id="205694"/>
    <lineage>
        <taxon>Eukaryota</taxon>
        <taxon>Viridiplantae</taxon>
        <taxon>Streptophyta</taxon>
        <taxon>Embryophyta</taxon>
        <taxon>Tracheophyta</taxon>
        <taxon>Spermatophyta</taxon>
        <taxon>Magnoliopsida</taxon>
        <taxon>eudicotyledons</taxon>
        <taxon>Gunneridae</taxon>
        <taxon>Pentapetalae</taxon>
        <taxon>asterids</taxon>
        <taxon>lamiids</taxon>
        <taxon>Lamiales</taxon>
        <taxon>Oleaceae</taxon>
        <taxon>Forsythieae</taxon>
        <taxon>Forsythia</taxon>
    </lineage>
</organism>
<proteinExistence type="predicted"/>